<feature type="compositionally biased region" description="Polar residues" evidence="1">
    <location>
        <begin position="300"/>
        <end position="318"/>
    </location>
</feature>
<feature type="region of interest" description="Disordered" evidence="1">
    <location>
        <begin position="591"/>
        <end position="642"/>
    </location>
</feature>
<protein>
    <recommendedName>
        <fullName evidence="3">DUF7820 domain-containing protein</fullName>
    </recommendedName>
</protein>
<evidence type="ECO:0000259" key="3">
    <source>
        <dbReference type="Pfam" id="PF25130"/>
    </source>
</evidence>
<name>A0A0G4LG10_VERLO</name>
<evidence type="ECO:0000313" key="5">
    <source>
        <dbReference type="Proteomes" id="UP000044602"/>
    </source>
</evidence>
<feature type="region of interest" description="Disordered" evidence="1">
    <location>
        <begin position="1"/>
        <end position="111"/>
    </location>
</feature>
<accession>A0A0G4LG10</accession>
<proteinExistence type="predicted"/>
<dbReference type="InterPro" id="IPR056722">
    <property type="entry name" value="DUF7820"/>
</dbReference>
<feature type="domain" description="DUF7820" evidence="3">
    <location>
        <begin position="396"/>
        <end position="731"/>
    </location>
</feature>
<dbReference type="Proteomes" id="UP000044602">
    <property type="component" value="Unassembled WGS sequence"/>
</dbReference>
<dbReference type="EMBL" id="CVQH01012224">
    <property type="protein sequence ID" value="CRK20982.1"/>
    <property type="molecule type" value="Genomic_DNA"/>
</dbReference>
<feature type="transmembrane region" description="Helical" evidence="2">
    <location>
        <begin position="347"/>
        <end position="375"/>
    </location>
</feature>
<dbReference type="PANTHER" id="PTHR42078:SF1">
    <property type="entry name" value="GLUCAN 1, 4-ALPHA-GLUCOSIDASE"/>
    <property type="match status" value="1"/>
</dbReference>
<feature type="compositionally biased region" description="Low complexity" evidence="1">
    <location>
        <begin position="593"/>
        <end position="632"/>
    </location>
</feature>
<evidence type="ECO:0000256" key="1">
    <source>
        <dbReference type="SAM" id="MobiDB-lite"/>
    </source>
</evidence>
<gene>
    <name evidence="4" type="ORF">BN1708_003348</name>
</gene>
<feature type="compositionally biased region" description="Low complexity" evidence="1">
    <location>
        <begin position="84"/>
        <end position="102"/>
    </location>
</feature>
<evidence type="ECO:0000313" key="4">
    <source>
        <dbReference type="EMBL" id="CRK20982.1"/>
    </source>
</evidence>
<dbReference type="AlphaFoldDB" id="A0A0G4LG10"/>
<sequence length="732" mass="79054">MDSSPHRQPGVGPADSATTSVRTSISSRLDSDDDYDLSAMMIADGFRPSDSLPMSTQPPSTSLARDPNQPLHLASSASSVSTHAPEASFAPPSARPSSIAKPPRTHDPLALRHDGALGHLNAARLSRTPSSSTAIPFEYSESTINGSSGSLTAHHAYPQRTFSVATSSTMPISERSYAGPQRPTHPYGLYTQTTAPVDAPHDSDIPVGFGSPDNYRRRIGPDGEEIADMIGPLGHTEELPPYSRYPDEAYARKTTGSNEQETDADATPQQPVLSPPIPGAGGIGLATRNPEFESRDDLDTPQSRLSTRSVTSDSVSQHEINTAAQTFNEKDDHRWQKRAKKRMWGVVPYWAVCLVAVALLVMGIILGAVIGTLFAKEDSNKPGQKPDESAIPITYTTQTLDTFPLPTKPADLPPLDTGTFSLPPLVSSQAPTTCFNDTTQAQAWTCNIPFTIYAMAVSKLPNGTPISDYTLQLTLSNGSSISGLYNWGTQPPTIDDPIIMRLVKDNDAPELGPAWFAQVAYNKTVIIAEDRFPNVGSMSSKNTVKRNWGLEPPTDLKGKGVIGTNAGDRPWICTWPGTLLEVFIYPSENNRFSGSPSPSTSSDATTSTAPTSSTNEQPAAAPYGPPTTTTRTPKPPAPPYPKIMKIEESRISDDDTRAAVCQQVEICDDGFTSVPVIGVDGDPIQVIIVENQRLVAYHFEESKRSVRDNSLRPRNSQPYSQLSECGCMWWFT</sequence>
<dbReference type="Pfam" id="PF25130">
    <property type="entry name" value="DUF7820"/>
    <property type="match status" value="1"/>
</dbReference>
<reference evidence="4 5" key="1">
    <citation type="submission" date="2015-05" db="EMBL/GenBank/DDBJ databases">
        <authorList>
            <person name="Wang D.B."/>
            <person name="Wang M."/>
        </authorList>
    </citation>
    <scope>NUCLEOTIDE SEQUENCE [LARGE SCALE GENOMIC DNA]</scope>
    <source>
        <strain evidence="4">VL1</strain>
    </source>
</reference>
<keyword evidence="2" id="KW-1133">Transmembrane helix</keyword>
<dbReference type="STRING" id="100787.A0A0G4LG10"/>
<feature type="region of interest" description="Disordered" evidence="1">
    <location>
        <begin position="252"/>
        <end position="318"/>
    </location>
</feature>
<keyword evidence="5" id="KW-1185">Reference proteome</keyword>
<evidence type="ECO:0000256" key="2">
    <source>
        <dbReference type="SAM" id="Phobius"/>
    </source>
</evidence>
<dbReference type="PANTHER" id="PTHR42078">
    <property type="entry name" value="GLUCAN 1, 4-ALPHA-GLUCOSIDASE"/>
    <property type="match status" value="1"/>
</dbReference>
<keyword evidence="2" id="KW-0472">Membrane</keyword>
<feature type="compositionally biased region" description="Polar residues" evidence="1">
    <location>
        <begin position="52"/>
        <end position="63"/>
    </location>
</feature>
<organism evidence="4 5">
    <name type="scientific">Verticillium longisporum</name>
    <name type="common">Verticillium dahliae var. longisporum</name>
    <dbReference type="NCBI Taxonomy" id="100787"/>
    <lineage>
        <taxon>Eukaryota</taxon>
        <taxon>Fungi</taxon>
        <taxon>Dikarya</taxon>
        <taxon>Ascomycota</taxon>
        <taxon>Pezizomycotina</taxon>
        <taxon>Sordariomycetes</taxon>
        <taxon>Hypocreomycetidae</taxon>
        <taxon>Glomerellales</taxon>
        <taxon>Plectosphaerellaceae</taxon>
        <taxon>Verticillium</taxon>
    </lineage>
</organism>
<keyword evidence="2" id="KW-0812">Transmembrane</keyword>